<sequence length="85" mass="9229">MSMQWTADELLGFLVEQAGLPPEDLPVDLDVTFTDIGLDSLAYLQLQAEVQARFDVELPNEAPEGYTLADILGAVNNALLEPEPA</sequence>
<accession>A0A1S1QUS5</accession>
<name>A0A1S1QUS5_9ACTN</name>
<dbReference type="RefSeq" id="WP_071085073.1">
    <property type="nucleotide sequence ID" value="NZ_MBLM01000118.1"/>
</dbReference>
<feature type="domain" description="Carrier" evidence="3">
    <location>
        <begin position="4"/>
        <end position="83"/>
    </location>
</feature>
<gene>
    <name evidence="4" type="ORF">CC117_18420</name>
</gene>
<evidence type="ECO:0000256" key="1">
    <source>
        <dbReference type="ARBA" id="ARBA00022450"/>
    </source>
</evidence>
<evidence type="ECO:0000313" key="4">
    <source>
        <dbReference type="EMBL" id="OHV36164.1"/>
    </source>
</evidence>
<protein>
    <submittedName>
        <fullName evidence="4">Phosphopantetheine-binding protein</fullName>
    </submittedName>
</protein>
<dbReference type="OrthoDB" id="3215648at2"/>
<evidence type="ECO:0000256" key="2">
    <source>
        <dbReference type="ARBA" id="ARBA00022553"/>
    </source>
</evidence>
<dbReference type="InterPro" id="IPR009081">
    <property type="entry name" value="PP-bd_ACP"/>
</dbReference>
<comment type="caution">
    <text evidence="4">The sequence shown here is derived from an EMBL/GenBank/DDBJ whole genome shotgun (WGS) entry which is preliminary data.</text>
</comment>
<dbReference type="InterPro" id="IPR020806">
    <property type="entry name" value="PKS_PP-bd"/>
</dbReference>
<dbReference type="Gene3D" id="1.10.1200.10">
    <property type="entry name" value="ACP-like"/>
    <property type="match status" value="1"/>
</dbReference>
<reference evidence="5" key="1">
    <citation type="submission" date="2016-07" db="EMBL/GenBank/DDBJ databases">
        <title>Sequence Frankia sp. strain CcI1.17.</title>
        <authorList>
            <person name="Ghodhbane-Gtari F."/>
            <person name="Swanson E."/>
            <person name="Gueddou A."/>
            <person name="Morris K."/>
            <person name="Hezbri K."/>
            <person name="Ktari A."/>
            <person name="Nouioui I."/>
            <person name="Abebe-Akele F."/>
            <person name="Simpson S."/>
            <person name="Thomas K."/>
            <person name="Gtari M."/>
            <person name="Tisa L.S."/>
            <person name="Hurst S."/>
        </authorList>
    </citation>
    <scope>NUCLEOTIDE SEQUENCE [LARGE SCALE GENOMIC DNA]</scope>
    <source>
        <strain evidence="5">Cc1.17</strain>
    </source>
</reference>
<dbReference type="Pfam" id="PF00550">
    <property type="entry name" value="PP-binding"/>
    <property type="match status" value="1"/>
</dbReference>
<dbReference type="SMART" id="SM00823">
    <property type="entry name" value="PKS_PP"/>
    <property type="match status" value="1"/>
</dbReference>
<evidence type="ECO:0000259" key="3">
    <source>
        <dbReference type="PROSITE" id="PS50075"/>
    </source>
</evidence>
<dbReference type="GO" id="GO:0031177">
    <property type="term" value="F:phosphopantetheine binding"/>
    <property type="evidence" value="ECO:0007669"/>
    <property type="project" value="InterPro"/>
</dbReference>
<dbReference type="SUPFAM" id="SSF47336">
    <property type="entry name" value="ACP-like"/>
    <property type="match status" value="1"/>
</dbReference>
<keyword evidence="5" id="KW-1185">Reference proteome</keyword>
<evidence type="ECO:0000313" key="5">
    <source>
        <dbReference type="Proteomes" id="UP000179627"/>
    </source>
</evidence>
<proteinExistence type="predicted"/>
<dbReference type="PROSITE" id="PS50075">
    <property type="entry name" value="CARRIER"/>
    <property type="match status" value="1"/>
</dbReference>
<dbReference type="EMBL" id="MBLM01000118">
    <property type="protein sequence ID" value="OHV36164.1"/>
    <property type="molecule type" value="Genomic_DNA"/>
</dbReference>
<dbReference type="Proteomes" id="UP000179627">
    <property type="component" value="Unassembled WGS sequence"/>
</dbReference>
<organism evidence="4 5">
    <name type="scientific">Parafrankia colletiae</name>
    <dbReference type="NCBI Taxonomy" id="573497"/>
    <lineage>
        <taxon>Bacteria</taxon>
        <taxon>Bacillati</taxon>
        <taxon>Actinomycetota</taxon>
        <taxon>Actinomycetes</taxon>
        <taxon>Frankiales</taxon>
        <taxon>Frankiaceae</taxon>
        <taxon>Parafrankia</taxon>
    </lineage>
</organism>
<dbReference type="AlphaFoldDB" id="A0A1S1QUS5"/>
<dbReference type="InterPro" id="IPR036736">
    <property type="entry name" value="ACP-like_sf"/>
</dbReference>
<keyword evidence="2" id="KW-0597">Phosphoprotein</keyword>
<keyword evidence="1" id="KW-0596">Phosphopantetheine</keyword>